<dbReference type="InterPro" id="IPR051092">
    <property type="entry name" value="FYVE_RhoGEF_PH"/>
</dbReference>
<dbReference type="OrthoDB" id="245697at2759"/>
<feature type="compositionally biased region" description="Polar residues" evidence="1">
    <location>
        <begin position="501"/>
        <end position="512"/>
    </location>
</feature>
<keyword evidence="5" id="KW-1185">Reference proteome</keyword>
<dbReference type="SUPFAM" id="SSF50729">
    <property type="entry name" value="PH domain-like"/>
    <property type="match status" value="1"/>
</dbReference>
<sequence length="664" mass="76050">MSRIPRTPLRSRGGNIMEERTPQLSLSRELKQVLNERNLLTAKTRKKVCSMLENMTPQERNELDKRRSLRLQAIGEILTSEKSYLKQLEVLMDYFIVPLKQRSIIDTATHTTLFGQIEIIYNLNGELLKELEMDLNNVASAFLKLAPFFKLYSVYAFDYKNALLILQDLTSKNPVFRKFIQDTGSRPEVQAKLNSLMIVPIQRVPRYRLLLQQVLLYTSPVDPDFKILKDSVKEVESTVSHINSVIEDQEGTQILLNLQNSLTNRTPNIVKPSRKVIKEGVLYKVDRNGAQVKRYCVLMSDIFMYCKILKDRSKNTQVENSLQCCCIFPLKKCKIYELFPGNFKISCQGDGVILCTTDQHLGQMWVSSLRDAIELHIQCRKTLRKESSKRTPMRKKDLKNFDADCILSPNKRKCDYESVFRCKSSGSDSENDDGNTSCFNFKSKASKRKPAPEGDASMPNPRESTTSTNFTSDQIFKVPQTPPNRPIQPKIPRSNKKSEIKATSTANNSIDSRSNKSDDYDPTYGFVNRFSDTKSYFRTHNVDSIPNSVNAAEILLGCESTPVMDVLFPLRHDSGGSEKSESSWLHKRSFDDKENMTSCEEPTFPKKRVKFEDLETGHKTSEFDDTTNIHRMKPSGYDFSNVSEGSENRISLKQRIVDFFANMF</sequence>
<dbReference type="OMA" id="RKCEYET"/>
<accession>A0A7R8UKS8</accession>
<feature type="domain" description="PH" evidence="2">
    <location>
        <begin position="275"/>
        <end position="374"/>
    </location>
</feature>
<dbReference type="AlphaFoldDB" id="A0A7R8UKS8"/>
<feature type="domain" description="DH" evidence="3">
    <location>
        <begin position="69"/>
        <end position="245"/>
    </location>
</feature>
<dbReference type="PANTHER" id="PTHR12673:SF159">
    <property type="entry name" value="LD03170P"/>
    <property type="match status" value="1"/>
</dbReference>
<dbReference type="SMART" id="SM00325">
    <property type="entry name" value="RhoGEF"/>
    <property type="match status" value="1"/>
</dbReference>
<proteinExistence type="predicted"/>
<dbReference type="PANTHER" id="PTHR12673">
    <property type="entry name" value="FACIOGENITAL DYSPLASIA PROTEIN"/>
    <property type="match status" value="1"/>
</dbReference>
<feature type="region of interest" description="Disordered" evidence="1">
    <location>
        <begin position="424"/>
        <end position="518"/>
    </location>
</feature>
<dbReference type="SUPFAM" id="SSF48065">
    <property type="entry name" value="DBL homology domain (DH-domain)"/>
    <property type="match status" value="1"/>
</dbReference>
<feature type="compositionally biased region" description="Polar residues" evidence="1">
    <location>
        <begin position="462"/>
        <end position="474"/>
    </location>
</feature>
<evidence type="ECO:0000259" key="3">
    <source>
        <dbReference type="PROSITE" id="PS50010"/>
    </source>
</evidence>
<dbReference type="EMBL" id="LR899010">
    <property type="protein sequence ID" value="CAD7082652.1"/>
    <property type="molecule type" value="Genomic_DNA"/>
</dbReference>
<dbReference type="PROSITE" id="PS50003">
    <property type="entry name" value="PH_DOMAIN"/>
    <property type="match status" value="1"/>
</dbReference>
<evidence type="ECO:0000313" key="5">
    <source>
        <dbReference type="Proteomes" id="UP000594454"/>
    </source>
</evidence>
<organism evidence="4 5">
    <name type="scientific">Hermetia illucens</name>
    <name type="common">Black soldier fly</name>
    <dbReference type="NCBI Taxonomy" id="343691"/>
    <lineage>
        <taxon>Eukaryota</taxon>
        <taxon>Metazoa</taxon>
        <taxon>Ecdysozoa</taxon>
        <taxon>Arthropoda</taxon>
        <taxon>Hexapoda</taxon>
        <taxon>Insecta</taxon>
        <taxon>Pterygota</taxon>
        <taxon>Neoptera</taxon>
        <taxon>Endopterygota</taxon>
        <taxon>Diptera</taxon>
        <taxon>Brachycera</taxon>
        <taxon>Stratiomyomorpha</taxon>
        <taxon>Stratiomyidae</taxon>
        <taxon>Hermetiinae</taxon>
        <taxon>Hermetia</taxon>
    </lineage>
</organism>
<dbReference type="Gene3D" id="1.20.900.10">
    <property type="entry name" value="Dbl homology (DH) domain"/>
    <property type="match status" value="1"/>
</dbReference>
<dbReference type="Gene3D" id="2.30.29.30">
    <property type="entry name" value="Pleckstrin-homology domain (PH domain)/Phosphotyrosine-binding domain (PTB)"/>
    <property type="match status" value="1"/>
</dbReference>
<dbReference type="InParanoid" id="A0A7R8UKS8"/>
<dbReference type="FunCoup" id="A0A7R8UKS8">
    <property type="interactions" value="675"/>
</dbReference>
<gene>
    <name evidence="4" type="ORF">HERILL_LOCUS5670</name>
</gene>
<dbReference type="PROSITE" id="PS50010">
    <property type="entry name" value="DH_2"/>
    <property type="match status" value="1"/>
</dbReference>
<dbReference type="Pfam" id="PF00621">
    <property type="entry name" value="RhoGEF"/>
    <property type="match status" value="1"/>
</dbReference>
<dbReference type="InterPro" id="IPR011993">
    <property type="entry name" value="PH-like_dom_sf"/>
</dbReference>
<dbReference type="InterPro" id="IPR000219">
    <property type="entry name" value="DH_dom"/>
</dbReference>
<dbReference type="InterPro" id="IPR035899">
    <property type="entry name" value="DBL_dom_sf"/>
</dbReference>
<evidence type="ECO:0000313" key="4">
    <source>
        <dbReference type="EMBL" id="CAD7082652.1"/>
    </source>
</evidence>
<dbReference type="InterPro" id="IPR001849">
    <property type="entry name" value="PH_domain"/>
</dbReference>
<dbReference type="SMART" id="SM00233">
    <property type="entry name" value="PH"/>
    <property type="match status" value="1"/>
</dbReference>
<dbReference type="GO" id="GO:0005737">
    <property type="term" value="C:cytoplasm"/>
    <property type="evidence" value="ECO:0007669"/>
    <property type="project" value="TreeGrafter"/>
</dbReference>
<dbReference type="Proteomes" id="UP000594454">
    <property type="component" value="Chromosome 2"/>
</dbReference>
<evidence type="ECO:0000259" key="2">
    <source>
        <dbReference type="PROSITE" id="PS50003"/>
    </source>
</evidence>
<dbReference type="Pfam" id="PF00169">
    <property type="entry name" value="PH"/>
    <property type="match status" value="1"/>
</dbReference>
<reference evidence="4 5" key="1">
    <citation type="submission" date="2020-11" db="EMBL/GenBank/DDBJ databases">
        <authorList>
            <person name="Wallbank WR R."/>
            <person name="Pardo Diaz C."/>
            <person name="Kozak K."/>
            <person name="Martin S."/>
            <person name="Jiggins C."/>
            <person name="Moest M."/>
            <person name="Warren A I."/>
            <person name="Generalovic N T."/>
            <person name="Byers J.R.P. K."/>
            <person name="Montejo-Kovacevich G."/>
            <person name="Yen C E."/>
        </authorList>
    </citation>
    <scope>NUCLEOTIDE SEQUENCE [LARGE SCALE GENOMIC DNA]</scope>
</reference>
<protein>
    <submittedName>
        <fullName evidence="4">Uncharacterized protein</fullName>
    </submittedName>
</protein>
<dbReference type="CDD" id="cd00160">
    <property type="entry name" value="RhoGEF"/>
    <property type="match status" value="1"/>
</dbReference>
<name>A0A7R8UKS8_HERIL</name>
<evidence type="ECO:0000256" key="1">
    <source>
        <dbReference type="SAM" id="MobiDB-lite"/>
    </source>
</evidence>
<dbReference type="GO" id="GO:0005085">
    <property type="term" value="F:guanyl-nucleotide exchange factor activity"/>
    <property type="evidence" value="ECO:0007669"/>
    <property type="project" value="InterPro"/>
</dbReference>